<gene>
    <name evidence="2" type="ORF">EP10_003441</name>
</gene>
<dbReference type="Proteomes" id="UP000029267">
    <property type="component" value="Unassembled WGS sequence"/>
</dbReference>
<dbReference type="SUPFAM" id="SSF47413">
    <property type="entry name" value="lambda repressor-like DNA-binding domains"/>
    <property type="match status" value="1"/>
</dbReference>
<evidence type="ECO:0000313" key="3">
    <source>
        <dbReference type="Proteomes" id="UP000029267"/>
    </source>
</evidence>
<reference evidence="2 3" key="1">
    <citation type="journal article" date="2014" name="Genome Announc.">
        <title>Draft Genome Sequence of Geobacillus icigianus Strain G1w1T Isolated from Hot Springs in the Valley of Geysers, Kamchatka (Russian Federation).</title>
        <authorList>
            <person name="Bryanskaya A.V."/>
            <person name="Rozanov A.S."/>
            <person name="Logacheva M.D."/>
            <person name="Kotenko A.V."/>
            <person name="Peltek S.E."/>
        </authorList>
    </citation>
    <scope>NUCLEOTIDE SEQUENCE [LARGE SCALE GENOMIC DNA]</scope>
    <source>
        <strain evidence="2 3">G1w1</strain>
    </source>
</reference>
<dbReference type="InterPro" id="IPR001387">
    <property type="entry name" value="Cro/C1-type_HTH"/>
</dbReference>
<dbReference type="RefSeq" id="WP_033022721.1">
    <property type="nucleotide sequence ID" value="NZ_JPYA02000006.1"/>
</dbReference>
<comment type="caution">
    <text evidence="2">The sequence shown here is derived from an EMBL/GenBank/DDBJ whole genome shotgun (WGS) entry which is preliminary data.</text>
</comment>
<dbReference type="EMBL" id="JPYA02000006">
    <property type="protein sequence ID" value="MEB3752526.1"/>
    <property type="molecule type" value="Genomic_DNA"/>
</dbReference>
<dbReference type="PROSITE" id="PS50943">
    <property type="entry name" value="HTH_CROC1"/>
    <property type="match status" value="1"/>
</dbReference>
<accession>A0ABU6BKI2</accession>
<evidence type="ECO:0000313" key="2">
    <source>
        <dbReference type="EMBL" id="MEB3752526.1"/>
    </source>
</evidence>
<name>A0ABU6BKI2_9BACL</name>
<protein>
    <recommendedName>
        <fullName evidence="1">HTH cro/C1-type domain-containing protein</fullName>
    </recommendedName>
</protein>
<keyword evidence="3" id="KW-1185">Reference proteome</keyword>
<organism evidence="2 3">
    <name type="scientific">Geobacillus icigianus</name>
    <dbReference type="NCBI Taxonomy" id="1430331"/>
    <lineage>
        <taxon>Bacteria</taxon>
        <taxon>Bacillati</taxon>
        <taxon>Bacillota</taxon>
        <taxon>Bacilli</taxon>
        <taxon>Bacillales</taxon>
        <taxon>Anoxybacillaceae</taxon>
        <taxon>Geobacillus</taxon>
    </lineage>
</organism>
<dbReference type="Gene3D" id="1.10.260.40">
    <property type="entry name" value="lambda repressor-like DNA-binding domains"/>
    <property type="match status" value="1"/>
</dbReference>
<dbReference type="Pfam" id="PF13443">
    <property type="entry name" value="HTH_26"/>
    <property type="match status" value="1"/>
</dbReference>
<dbReference type="InterPro" id="IPR010982">
    <property type="entry name" value="Lambda_DNA-bd_dom_sf"/>
</dbReference>
<dbReference type="CDD" id="cd00093">
    <property type="entry name" value="HTH_XRE"/>
    <property type="match status" value="1"/>
</dbReference>
<proteinExistence type="predicted"/>
<evidence type="ECO:0000259" key="1">
    <source>
        <dbReference type="PROSITE" id="PS50943"/>
    </source>
</evidence>
<sequence>MNFSEVVRNVLEDKNLRISDLARMTGYTPQYMYDLLAGNRRWNETTINKTCEALGIEIIVVPTKKERSAG</sequence>
<feature type="domain" description="HTH cro/C1-type" evidence="1">
    <location>
        <begin position="7"/>
        <end position="61"/>
    </location>
</feature>